<organism evidence="2 3">
    <name type="scientific">Embleya hyalina</name>
    <dbReference type="NCBI Taxonomy" id="516124"/>
    <lineage>
        <taxon>Bacteria</taxon>
        <taxon>Bacillati</taxon>
        <taxon>Actinomycetota</taxon>
        <taxon>Actinomycetes</taxon>
        <taxon>Kitasatosporales</taxon>
        <taxon>Streptomycetaceae</taxon>
        <taxon>Embleya</taxon>
    </lineage>
</organism>
<dbReference type="EMBL" id="BIFH01000022">
    <property type="protein sequence ID" value="GCD97030.1"/>
    <property type="molecule type" value="Genomic_DNA"/>
</dbReference>
<keyword evidence="3" id="KW-1185">Reference proteome</keyword>
<proteinExistence type="predicted"/>
<evidence type="ECO:0000313" key="3">
    <source>
        <dbReference type="Proteomes" id="UP000286931"/>
    </source>
</evidence>
<evidence type="ECO:0000256" key="1">
    <source>
        <dbReference type="SAM" id="MobiDB-lite"/>
    </source>
</evidence>
<dbReference type="Proteomes" id="UP000286931">
    <property type="component" value="Unassembled WGS sequence"/>
</dbReference>
<dbReference type="AlphaFoldDB" id="A0A401YQZ8"/>
<reference evidence="2 3" key="1">
    <citation type="submission" date="2018-12" db="EMBL/GenBank/DDBJ databases">
        <title>Draft genome sequence of Embleya hyalina NBRC 13850T.</title>
        <authorList>
            <person name="Komaki H."/>
            <person name="Hosoyama A."/>
            <person name="Kimura A."/>
            <person name="Ichikawa N."/>
            <person name="Tamura T."/>
        </authorList>
    </citation>
    <scope>NUCLEOTIDE SEQUENCE [LARGE SCALE GENOMIC DNA]</scope>
    <source>
        <strain evidence="2 3">NBRC 13850</strain>
    </source>
</reference>
<evidence type="ECO:0000313" key="2">
    <source>
        <dbReference type="EMBL" id="GCD97030.1"/>
    </source>
</evidence>
<dbReference type="OrthoDB" id="3295572at2"/>
<accession>A0A401YQZ8</accession>
<comment type="caution">
    <text evidence="2">The sequence shown here is derived from an EMBL/GenBank/DDBJ whole genome shotgun (WGS) entry which is preliminary data.</text>
</comment>
<feature type="compositionally biased region" description="Basic and acidic residues" evidence="1">
    <location>
        <begin position="92"/>
        <end position="103"/>
    </location>
</feature>
<sequence>MIVDSGIYLFDYRRFHEEVVPAIRRLHAEGVAEPWLEAVWNRGRPRPTPVPRFTPHLRELTFDLMAGHDLAGALPTELFPRPASRPKRRGEPRRVPRSDVDDHTLPPDHGDWLRVCDLFRVAVEETCLGDGAFMGNVTLPGSLGVCVDLRGLLEYDQDLRTLLEWLESRGDAWRQAGVDCFAGIYGWLDPDETLLLADALDGHPLPLVDAAFSAVEAARGAGVGACTDGNSCPLSAAVLRAVARLATREGRGLLWGLDATPPEGARLV</sequence>
<dbReference type="RefSeq" id="WP_126639046.1">
    <property type="nucleotide sequence ID" value="NZ_BIFH01000022.1"/>
</dbReference>
<gene>
    <name evidence="2" type="ORF">EHYA_04717</name>
</gene>
<feature type="region of interest" description="Disordered" evidence="1">
    <location>
        <begin position="76"/>
        <end position="103"/>
    </location>
</feature>
<name>A0A401YQZ8_9ACTN</name>
<protein>
    <submittedName>
        <fullName evidence="2">Uncharacterized protein</fullName>
    </submittedName>
</protein>